<comment type="caution">
    <text evidence="18">The sequence shown here is derived from an EMBL/GenBank/DDBJ whole genome shotgun (WGS) entry which is preliminary data.</text>
</comment>
<accession>A0A562KIF8</accession>
<keyword evidence="10 12" id="KW-0472">Membrane</keyword>
<evidence type="ECO:0000256" key="6">
    <source>
        <dbReference type="ARBA" id="ARBA00022729"/>
    </source>
</evidence>
<evidence type="ECO:0000259" key="16">
    <source>
        <dbReference type="Pfam" id="PF00593"/>
    </source>
</evidence>
<sequence length="801" mass="86329">MNFKQFFLASCATIIAPAFTAFAQDTAPEAQQSAPPAEAQNTNEIVITARRREESLSRVPISVSAFSQDTLANKSISSIDQIAQATPGLTFGRSGGSANPQIVIRGQSRSNIGDAAQPVLTYFADVPLPYFSSILPTYDLGSVQVLKGPQGTLFGRNSTSGAVLVYPAEPTYQFEGYMMAGYGNLDRREAEGAVNIPIVADKLAVRIAGQRIKRDGYTHVVNTGQRRDDLNDSAFRVSVLLEPVDTVKNVFVYDYVKWNRAGDAAIINQVYPGNIPERFAPLNGFYDCNTSIACDIDLQFERQQAAGVRKTWSDVITTLKTRAIGISNTTTIDLGSITLKNIFGYRSASNVNVNDTDGTSLSLIIPDQAQRYKQYTDELQLQGSFLDDKLDTIVGAFYLKSQPNGRVGLTLSTFSPPSRPAMIIAYRTQTSKALFGAATYDFSDLLEGLKVDAGLRHTWDETEACGAGYSATYPFVPQTTPIATLSECVNGATYTINGAPVDIQGTQTNDKSKALTWNFGVNYQAMPNLFLYATVRRGYRAGGVNTPLFNASAPNSLAPYQTYAPEKVTDVELGAKASWRAGDVRGTVNFDVYRGVYKGSQRGINGLNGFDGDGDSTNDPSAGTIIVNAGNARVQGFDFEGTISPFHGLTFGAFLSYTDAVYTSSGIPAIFNGTGAFPADPDDTAFPYAPKWTMGGNVSYETEIGNLGSLALNADVYRASRTYFGTYKSDKGLSQPAYTLVNARIDLKDIGGSPVSLGVYARNLFDKVYASGGSNTARSAGFSSLFYAEPRTYGVQAKITF</sequence>
<keyword evidence="6 15" id="KW-0732">Signal</keyword>
<dbReference type="PANTHER" id="PTHR32552:SF81">
    <property type="entry name" value="TONB-DEPENDENT OUTER MEMBRANE RECEPTOR"/>
    <property type="match status" value="1"/>
</dbReference>
<keyword evidence="18" id="KW-0675">Receptor</keyword>
<evidence type="ECO:0000256" key="15">
    <source>
        <dbReference type="SAM" id="SignalP"/>
    </source>
</evidence>
<evidence type="ECO:0000313" key="19">
    <source>
        <dbReference type="Proteomes" id="UP000316624"/>
    </source>
</evidence>
<dbReference type="Pfam" id="PF00593">
    <property type="entry name" value="TonB_dep_Rec_b-barrel"/>
    <property type="match status" value="1"/>
</dbReference>
<evidence type="ECO:0000256" key="13">
    <source>
        <dbReference type="PROSITE-ProRule" id="PRU10144"/>
    </source>
</evidence>
<dbReference type="InterPro" id="IPR012910">
    <property type="entry name" value="Plug_dom"/>
</dbReference>
<gene>
    <name evidence="18" type="ORF">IQ35_01421</name>
</gene>
<keyword evidence="9 14" id="KW-0798">TonB box</keyword>
<dbReference type="Gene3D" id="2.40.170.20">
    <property type="entry name" value="TonB-dependent receptor, beta-barrel domain"/>
    <property type="match status" value="1"/>
</dbReference>
<evidence type="ECO:0000256" key="9">
    <source>
        <dbReference type="ARBA" id="ARBA00023077"/>
    </source>
</evidence>
<evidence type="ECO:0000313" key="18">
    <source>
        <dbReference type="EMBL" id="TWH95166.1"/>
    </source>
</evidence>
<keyword evidence="4" id="KW-0410">Iron transport</keyword>
<dbReference type="InterPro" id="IPR010917">
    <property type="entry name" value="TonB_rcpt_CS"/>
</dbReference>
<keyword evidence="11 12" id="KW-0998">Cell outer membrane</keyword>
<reference evidence="18 19" key="1">
    <citation type="journal article" date="2015" name="Stand. Genomic Sci.">
        <title>Genomic Encyclopedia of Bacterial and Archaeal Type Strains, Phase III: the genomes of soil and plant-associated and newly described type strains.</title>
        <authorList>
            <person name="Whitman W.B."/>
            <person name="Woyke T."/>
            <person name="Klenk H.P."/>
            <person name="Zhou Y."/>
            <person name="Lilburn T.G."/>
            <person name="Beck B.J."/>
            <person name="De Vos P."/>
            <person name="Vandamme P."/>
            <person name="Eisen J.A."/>
            <person name="Garrity G."/>
            <person name="Hugenholtz P."/>
            <person name="Kyrpides N.C."/>
        </authorList>
    </citation>
    <scope>NUCLEOTIDE SEQUENCE [LARGE SCALE GENOMIC DNA]</scope>
    <source>
        <strain evidence="18 19">CGMCC 1.7748</strain>
    </source>
</reference>
<proteinExistence type="inferred from homology"/>
<protein>
    <submittedName>
        <fullName evidence="18">Iron complex outermembrane receptor protein</fullName>
    </submittedName>
</protein>
<feature type="signal peptide" evidence="15">
    <location>
        <begin position="1"/>
        <end position="23"/>
    </location>
</feature>
<evidence type="ECO:0000256" key="7">
    <source>
        <dbReference type="ARBA" id="ARBA00023004"/>
    </source>
</evidence>
<keyword evidence="3 12" id="KW-1134">Transmembrane beta strand</keyword>
<dbReference type="InterPro" id="IPR036942">
    <property type="entry name" value="Beta-barrel_TonB_sf"/>
</dbReference>
<organism evidence="18 19">
    <name type="scientific">Sphingobium wenxiniae (strain DSM 21828 / CGMCC 1.7748 / JZ-1)</name>
    <dbReference type="NCBI Taxonomy" id="595605"/>
    <lineage>
        <taxon>Bacteria</taxon>
        <taxon>Pseudomonadati</taxon>
        <taxon>Pseudomonadota</taxon>
        <taxon>Alphaproteobacteria</taxon>
        <taxon>Sphingomonadales</taxon>
        <taxon>Sphingomonadaceae</taxon>
        <taxon>Sphingobium</taxon>
    </lineage>
</organism>
<dbReference type="PANTHER" id="PTHR32552">
    <property type="entry name" value="FERRICHROME IRON RECEPTOR-RELATED"/>
    <property type="match status" value="1"/>
</dbReference>
<keyword evidence="2 12" id="KW-0813">Transport</keyword>
<feature type="chain" id="PRO_5021905346" evidence="15">
    <location>
        <begin position="24"/>
        <end position="801"/>
    </location>
</feature>
<keyword evidence="5 12" id="KW-0812">Transmembrane</keyword>
<keyword evidence="8" id="KW-0406">Ion transport</keyword>
<evidence type="ECO:0000256" key="12">
    <source>
        <dbReference type="PROSITE-ProRule" id="PRU01360"/>
    </source>
</evidence>
<dbReference type="InterPro" id="IPR000531">
    <property type="entry name" value="Beta-barrel_TonB"/>
</dbReference>
<evidence type="ECO:0000256" key="2">
    <source>
        <dbReference type="ARBA" id="ARBA00022448"/>
    </source>
</evidence>
<dbReference type="AlphaFoldDB" id="A0A562KIF8"/>
<feature type="domain" description="TonB-dependent receptor plug" evidence="17">
    <location>
        <begin position="56"/>
        <end position="162"/>
    </location>
</feature>
<evidence type="ECO:0000256" key="14">
    <source>
        <dbReference type="RuleBase" id="RU003357"/>
    </source>
</evidence>
<evidence type="ECO:0000256" key="5">
    <source>
        <dbReference type="ARBA" id="ARBA00022692"/>
    </source>
</evidence>
<comment type="subcellular location">
    <subcellularLocation>
        <location evidence="1 12">Cell outer membrane</location>
        <topology evidence="1 12">Multi-pass membrane protein</topology>
    </subcellularLocation>
</comment>
<evidence type="ECO:0000259" key="17">
    <source>
        <dbReference type="Pfam" id="PF07715"/>
    </source>
</evidence>
<evidence type="ECO:0000256" key="8">
    <source>
        <dbReference type="ARBA" id="ARBA00023065"/>
    </source>
</evidence>
<evidence type="ECO:0000256" key="10">
    <source>
        <dbReference type="ARBA" id="ARBA00023136"/>
    </source>
</evidence>
<feature type="short sequence motif" description="TonB C-terminal box" evidence="13">
    <location>
        <begin position="784"/>
        <end position="801"/>
    </location>
</feature>
<dbReference type="PROSITE" id="PS01156">
    <property type="entry name" value="TONB_DEPENDENT_REC_2"/>
    <property type="match status" value="1"/>
</dbReference>
<dbReference type="SUPFAM" id="SSF56935">
    <property type="entry name" value="Porins"/>
    <property type="match status" value="1"/>
</dbReference>
<dbReference type="InterPro" id="IPR039426">
    <property type="entry name" value="TonB-dep_rcpt-like"/>
</dbReference>
<dbReference type="Pfam" id="PF07715">
    <property type="entry name" value="Plug"/>
    <property type="match status" value="1"/>
</dbReference>
<name>A0A562KIF8_SPHWJ</name>
<feature type="domain" description="TonB-dependent receptor-like beta-barrel" evidence="16">
    <location>
        <begin position="253"/>
        <end position="764"/>
    </location>
</feature>
<dbReference type="GO" id="GO:0006826">
    <property type="term" value="P:iron ion transport"/>
    <property type="evidence" value="ECO:0007669"/>
    <property type="project" value="UniProtKB-KW"/>
</dbReference>
<dbReference type="GO" id="GO:0009279">
    <property type="term" value="C:cell outer membrane"/>
    <property type="evidence" value="ECO:0007669"/>
    <property type="project" value="UniProtKB-SubCell"/>
</dbReference>
<keyword evidence="19" id="KW-1185">Reference proteome</keyword>
<evidence type="ECO:0000256" key="4">
    <source>
        <dbReference type="ARBA" id="ARBA00022496"/>
    </source>
</evidence>
<evidence type="ECO:0000256" key="1">
    <source>
        <dbReference type="ARBA" id="ARBA00004571"/>
    </source>
</evidence>
<dbReference type="PROSITE" id="PS52016">
    <property type="entry name" value="TONB_DEPENDENT_REC_3"/>
    <property type="match status" value="1"/>
</dbReference>
<evidence type="ECO:0000256" key="3">
    <source>
        <dbReference type="ARBA" id="ARBA00022452"/>
    </source>
</evidence>
<keyword evidence="7" id="KW-0408">Iron</keyword>
<comment type="similarity">
    <text evidence="12 14">Belongs to the TonB-dependent receptor family.</text>
</comment>
<dbReference type="EMBL" id="VLKK01000004">
    <property type="protein sequence ID" value="TWH95166.1"/>
    <property type="molecule type" value="Genomic_DNA"/>
</dbReference>
<evidence type="ECO:0000256" key="11">
    <source>
        <dbReference type="ARBA" id="ARBA00023237"/>
    </source>
</evidence>
<dbReference type="Proteomes" id="UP000316624">
    <property type="component" value="Unassembled WGS sequence"/>
</dbReference>